<reference evidence="3" key="1">
    <citation type="submission" date="2022-11" db="UniProtKB">
        <authorList>
            <consortium name="WormBaseParasite"/>
        </authorList>
    </citation>
    <scope>IDENTIFICATION</scope>
</reference>
<sequence>MNAAKTKKAPKSIFFFINTTIGCTSKFINYFLYHRMSTKPQLDWECLRVLEFSNLGMCQLDDLTSRNKSSKLWYSSKIEFLSKFIPVMTGSQSLTTLNSDLDPNKTADPHPDIHHIPVL</sequence>
<keyword evidence="2" id="KW-1185">Reference proteome</keyword>
<proteinExistence type="predicted"/>
<keyword evidence="1" id="KW-0472">Membrane</keyword>
<evidence type="ECO:0000313" key="3">
    <source>
        <dbReference type="WBParaSite" id="nRc.2.0.1.t09228-RA"/>
    </source>
</evidence>
<dbReference type="WBParaSite" id="nRc.2.0.1.t09228-RA">
    <property type="protein sequence ID" value="nRc.2.0.1.t09228-RA"/>
    <property type="gene ID" value="nRc.2.0.1.g09228"/>
</dbReference>
<dbReference type="AlphaFoldDB" id="A0A915I514"/>
<evidence type="ECO:0000256" key="1">
    <source>
        <dbReference type="SAM" id="Phobius"/>
    </source>
</evidence>
<name>A0A915I514_ROMCU</name>
<accession>A0A915I514</accession>
<evidence type="ECO:0000313" key="2">
    <source>
        <dbReference type="Proteomes" id="UP000887565"/>
    </source>
</evidence>
<keyword evidence="1" id="KW-1133">Transmembrane helix</keyword>
<keyword evidence="1" id="KW-0812">Transmembrane</keyword>
<organism evidence="2 3">
    <name type="scientific">Romanomermis culicivorax</name>
    <name type="common">Nematode worm</name>
    <dbReference type="NCBI Taxonomy" id="13658"/>
    <lineage>
        <taxon>Eukaryota</taxon>
        <taxon>Metazoa</taxon>
        <taxon>Ecdysozoa</taxon>
        <taxon>Nematoda</taxon>
        <taxon>Enoplea</taxon>
        <taxon>Dorylaimia</taxon>
        <taxon>Mermithida</taxon>
        <taxon>Mermithoidea</taxon>
        <taxon>Mermithidae</taxon>
        <taxon>Romanomermis</taxon>
    </lineage>
</organism>
<feature type="transmembrane region" description="Helical" evidence="1">
    <location>
        <begin position="12"/>
        <end position="32"/>
    </location>
</feature>
<dbReference type="PROSITE" id="PS51257">
    <property type="entry name" value="PROKAR_LIPOPROTEIN"/>
    <property type="match status" value="1"/>
</dbReference>
<dbReference type="Proteomes" id="UP000887565">
    <property type="component" value="Unplaced"/>
</dbReference>
<protein>
    <submittedName>
        <fullName evidence="3">Uncharacterized protein</fullName>
    </submittedName>
</protein>